<evidence type="ECO:0000313" key="4">
    <source>
        <dbReference type="EMBL" id="KAA3437933.1"/>
    </source>
</evidence>
<organism evidence="4 5">
    <name type="scientific">Rufibacter hautae</name>
    <dbReference type="NCBI Taxonomy" id="2595005"/>
    <lineage>
        <taxon>Bacteria</taxon>
        <taxon>Pseudomonadati</taxon>
        <taxon>Bacteroidota</taxon>
        <taxon>Cytophagia</taxon>
        <taxon>Cytophagales</taxon>
        <taxon>Hymenobacteraceae</taxon>
        <taxon>Rufibacter</taxon>
    </lineage>
</organism>
<sequence>MKLSLIIIFSLLFLSAGFASCNEDPSETSIPEAGNTNGNDTLNPTGSKMKIRFGTSTFTATLYDNASATAFKALLPLTINMRDLNSNEKYYDFSDGLPTNAANPGTIQTGDLMLYGSRTLVLFYKTFPTSYSYTRLGRVNDPAGLAAALGSRDVTITFELE</sequence>
<dbReference type="Proteomes" id="UP000324133">
    <property type="component" value="Unassembled WGS sequence"/>
</dbReference>
<feature type="chain" id="PRO_5022910625" description="Cyclophilin-like domain-containing protein" evidence="2">
    <location>
        <begin position="20"/>
        <end position="161"/>
    </location>
</feature>
<evidence type="ECO:0000313" key="5">
    <source>
        <dbReference type="Proteomes" id="UP000324133"/>
    </source>
</evidence>
<reference evidence="4 5" key="1">
    <citation type="submission" date="2019-07" db="EMBL/GenBank/DDBJ databases">
        <title>Rufibacter sp. nov., isolated from lake sediment.</title>
        <authorList>
            <person name="Qu J.-H."/>
        </authorList>
    </citation>
    <scope>NUCLEOTIDE SEQUENCE [LARGE SCALE GENOMIC DNA]</scope>
    <source>
        <strain evidence="4 5">NBS58-1</strain>
    </source>
</reference>
<feature type="compositionally biased region" description="Polar residues" evidence="1">
    <location>
        <begin position="34"/>
        <end position="45"/>
    </location>
</feature>
<accession>A0A5B6TNI6</accession>
<protein>
    <recommendedName>
        <fullName evidence="3">Cyclophilin-like domain-containing protein</fullName>
    </recommendedName>
</protein>
<feature type="domain" description="Cyclophilin-like" evidence="3">
    <location>
        <begin position="51"/>
        <end position="159"/>
    </location>
</feature>
<dbReference type="Pfam" id="PF18050">
    <property type="entry name" value="Cyclophil_like2"/>
    <property type="match status" value="1"/>
</dbReference>
<dbReference type="InterPro" id="IPR041183">
    <property type="entry name" value="Cyclophilin-like"/>
</dbReference>
<dbReference type="PROSITE" id="PS51257">
    <property type="entry name" value="PROKAR_LIPOPROTEIN"/>
    <property type="match status" value="1"/>
</dbReference>
<feature type="signal peptide" evidence="2">
    <location>
        <begin position="1"/>
        <end position="19"/>
    </location>
</feature>
<dbReference type="EMBL" id="VKKY01000002">
    <property type="protein sequence ID" value="KAA3437933.1"/>
    <property type="molecule type" value="Genomic_DNA"/>
</dbReference>
<dbReference type="SUPFAM" id="SSF50891">
    <property type="entry name" value="Cyclophilin-like"/>
    <property type="match status" value="1"/>
</dbReference>
<dbReference type="AlphaFoldDB" id="A0A5B6TNI6"/>
<evidence type="ECO:0000256" key="1">
    <source>
        <dbReference type="SAM" id="MobiDB-lite"/>
    </source>
</evidence>
<dbReference type="OrthoDB" id="9801466at2"/>
<dbReference type="Gene3D" id="2.40.100.20">
    <property type="match status" value="1"/>
</dbReference>
<keyword evidence="2" id="KW-0732">Signal</keyword>
<evidence type="ECO:0000259" key="3">
    <source>
        <dbReference type="Pfam" id="PF18050"/>
    </source>
</evidence>
<comment type="caution">
    <text evidence="4">The sequence shown here is derived from an EMBL/GenBank/DDBJ whole genome shotgun (WGS) entry which is preliminary data.</text>
</comment>
<keyword evidence="5" id="KW-1185">Reference proteome</keyword>
<evidence type="ECO:0000256" key="2">
    <source>
        <dbReference type="SAM" id="SignalP"/>
    </source>
</evidence>
<proteinExistence type="predicted"/>
<gene>
    <name evidence="4" type="ORF">FOA19_11670</name>
</gene>
<feature type="region of interest" description="Disordered" evidence="1">
    <location>
        <begin position="25"/>
        <end position="45"/>
    </location>
</feature>
<dbReference type="RefSeq" id="WP_149090996.1">
    <property type="nucleotide sequence ID" value="NZ_VKKY01000002.1"/>
</dbReference>
<dbReference type="InterPro" id="IPR029000">
    <property type="entry name" value="Cyclophilin-like_dom_sf"/>
</dbReference>
<name>A0A5B6TNI6_9BACT</name>